<dbReference type="Proteomes" id="UP000076004">
    <property type="component" value="Unassembled WGS sequence"/>
</dbReference>
<keyword evidence="2" id="KW-0472">Membrane</keyword>
<proteinExistence type="predicted"/>
<keyword evidence="2" id="KW-0812">Transmembrane</keyword>
<dbReference type="RefSeq" id="XP_018638732.1">
    <property type="nucleotide sequence ID" value="XM_018783485.1"/>
</dbReference>
<comment type="caution">
    <text evidence="3">The sequence shown here is derived from an EMBL/GenBank/DDBJ whole genome shotgun (WGS) entry which is preliminary data.</text>
</comment>
<feature type="region of interest" description="Disordered" evidence="1">
    <location>
        <begin position="1"/>
        <end position="21"/>
    </location>
</feature>
<name>A0A151L270_9APIC</name>
<dbReference type="AlphaFoldDB" id="A0A151L270"/>
<organism evidence="3 4">
    <name type="scientific">Plasmodium gaboni</name>
    <dbReference type="NCBI Taxonomy" id="647221"/>
    <lineage>
        <taxon>Eukaryota</taxon>
        <taxon>Sar</taxon>
        <taxon>Alveolata</taxon>
        <taxon>Apicomplexa</taxon>
        <taxon>Aconoidasida</taxon>
        <taxon>Haemosporida</taxon>
        <taxon>Plasmodiidae</taxon>
        <taxon>Plasmodium</taxon>
        <taxon>Plasmodium (Laverania)</taxon>
    </lineage>
</organism>
<protein>
    <submittedName>
        <fullName evidence="3">Stevor</fullName>
    </submittedName>
</protein>
<feature type="compositionally biased region" description="Polar residues" evidence="1">
    <location>
        <begin position="11"/>
        <end position="21"/>
    </location>
</feature>
<sequence length="197" mass="21314">NKMSSKKEIYNNAQGGNSNMSPRRLRYLEIQRNLYNDIDGKQELYFRKLSDKSNNKNDKPYEYPNKKNLFTSPSSLNKIKDTYLDNLKNGCVGSAATCAVSSIITGSCGIAATPLAAAPTPLAAAAATPLAAAAASYSAAAAKIAAAFGASLGTFSPYGIAALVLIIIALVLIILYIWLYRRRKTSWKHECKNHLCT</sequence>
<dbReference type="VEuPathDB" id="PlasmoDB:PGSY75_0036300"/>
<evidence type="ECO:0000256" key="1">
    <source>
        <dbReference type="SAM" id="MobiDB-lite"/>
    </source>
</evidence>
<dbReference type="GeneID" id="29774092"/>
<evidence type="ECO:0000313" key="4">
    <source>
        <dbReference type="Proteomes" id="UP000076004"/>
    </source>
</evidence>
<feature type="non-terminal residue" evidence="3">
    <location>
        <position position="1"/>
    </location>
</feature>
<dbReference type="EMBL" id="LVLB01000362">
    <property type="protein sequence ID" value="KYN93052.1"/>
    <property type="molecule type" value="Genomic_DNA"/>
</dbReference>
<gene>
    <name evidence="3" type="ORF">PGSY75_0036300</name>
</gene>
<dbReference type="Pfam" id="PF17410">
    <property type="entry name" value="Stevor"/>
    <property type="match status" value="2"/>
</dbReference>
<dbReference type="KEGG" id="pgab:PGSY75_0036300"/>
<accession>A0A151L270</accession>
<evidence type="ECO:0000256" key="2">
    <source>
        <dbReference type="SAM" id="Phobius"/>
    </source>
</evidence>
<keyword evidence="2" id="KW-1133">Transmembrane helix</keyword>
<feature type="transmembrane region" description="Helical" evidence="2">
    <location>
        <begin position="158"/>
        <end position="179"/>
    </location>
</feature>
<dbReference type="InterPro" id="IPR006374">
    <property type="entry name" value="VSA_Stevor"/>
</dbReference>
<reference evidence="3 4" key="1">
    <citation type="journal article" date="2016" name="Nat. Commun.">
        <title>Genomes of cryptic chimpanzee Plasmodium species reveal key evolutionary events leading to human malaria.</title>
        <authorList>
            <person name="Sundararaman S.A."/>
            <person name="Plenderleith L.J."/>
            <person name="Liu W."/>
            <person name="Loy D.E."/>
            <person name="Learn G.H."/>
            <person name="Li Y."/>
            <person name="Shaw K.S."/>
            <person name="Ayouba A."/>
            <person name="Peeters M."/>
            <person name="Speede S."/>
            <person name="Shaw G.M."/>
            <person name="Bushman F.D."/>
            <person name="Brisson D."/>
            <person name="Rayner J.C."/>
            <person name="Sharp P.M."/>
            <person name="Hahn B.H."/>
        </authorList>
    </citation>
    <scope>NUCLEOTIDE SEQUENCE [LARGE SCALE GENOMIC DNA]</scope>
    <source>
        <strain evidence="3 4">SY75</strain>
    </source>
</reference>
<evidence type="ECO:0000313" key="3">
    <source>
        <dbReference type="EMBL" id="KYN93052.1"/>
    </source>
</evidence>